<proteinExistence type="predicted"/>
<sequence>MDNNEFKWKHFAPEIILWGFRASSPLSELVASSVIQAEMRAA</sequence>
<accession>A0A1T4WD88</accession>
<protein>
    <submittedName>
        <fullName evidence="1">Uncharacterized protein</fullName>
    </submittedName>
</protein>
<keyword evidence="2" id="KW-1185">Reference proteome</keyword>
<reference evidence="2" key="1">
    <citation type="submission" date="2017-02" db="EMBL/GenBank/DDBJ databases">
        <authorList>
            <person name="Varghese N."/>
            <person name="Submissions S."/>
        </authorList>
    </citation>
    <scope>NUCLEOTIDE SEQUENCE [LARGE SCALE GENOMIC DNA]</scope>
    <source>
        <strain evidence="2">DSM 22720</strain>
    </source>
</reference>
<organism evidence="1 2">
    <name type="scientific">Enterovibrio nigricans DSM 22720</name>
    <dbReference type="NCBI Taxonomy" id="1121868"/>
    <lineage>
        <taxon>Bacteria</taxon>
        <taxon>Pseudomonadati</taxon>
        <taxon>Pseudomonadota</taxon>
        <taxon>Gammaproteobacteria</taxon>
        <taxon>Vibrionales</taxon>
        <taxon>Vibrionaceae</taxon>
        <taxon>Enterovibrio</taxon>
    </lineage>
</organism>
<evidence type="ECO:0000313" key="2">
    <source>
        <dbReference type="Proteomes" id="UP000190162"/>
    </source>
</evidence>
<dbReference type="AlphaFoldDB" id="A0A1T4WD88"/>
<dbReference type="Proteomes" id="UP000190162">
    <property type="component" value="Unassembled WGS sequence"/>
</dbReference>
<gene>
    <name evidence="1" type="ORF">SAMN02745132_04871</name>
</gene>
<evidence type="ECO:0000313" key="1">
    <source>
        <dbReference type="EMBL" id="SKA74875.1"/>
    </source>
</evidence>
<name>A0A1T4WD88_9GAMM</name>
<dbReference type="EMBL" id="FUXU01000200">
    <property type="protein sequence ID" value="SKA74875.1"/>
    <property type="molecule type" value="Genomic_DNA"/>
</dbReference>